<dbReference type="PANTHER" id="PTHR10809:SF132">
    <property type="entry name" value="MSP DOMAIN-CONTAINING PROTEIN"/>
    <property type="match status" value="1"/>
</dbReference>
<protein>
    <submittedName>
        <fullName evidence="4">MSP (Major sperm protein) domain containing protein, putative</fullName>
    </submittedName>
</protein>
<dbReference type="InterPro" id="IPR016763">
    <property type="entry name" value="VAP"/>
</dbReference>
<dbReference type="InterPro" id="IPR013783">
    <property type="entry name" value="Ig-like_fold"/>
</dbReference>
<dbReference type="Pfam" id="PF00635">
    <property type="entry name" value="Motile_Sperm"/>
    <property type="match status" value="1"/>
</dbReference>
<dbReference type="InterPro" id="IPR008962">
    <property type="entry name" value="PapD-like_sf"/>
</dbReference>
<proteinExistence type="inferred from homology"/>
<feature type="region of interest" description="Disordered" evidence="2">
    <location>
        <begin position="179"/>
        <end position="212"/>
    </location>
</feature>
<dbReference type="GO" id="GO:0061817">
    <property type="term" value="P:endoplasmic reticulum-plasma membrane tethering"/>
    <property type="evidence" value="ECO:0007669"/>
    <property type="project" value="TreeGrafter"/>
</dbReference>
<dbReference type="VEuPathDB" id="TriTrypDB:ADEAN_000795300"/>
<dbReference type="GO" id="GO:0090158">
    <property type="term" value="P:endoplasmic reticulum membrane organization"/>
    <property type="evidence" value="ECO:0007669"/>
    <property type="project" value="TreeGrafter"/>
</dbReference>
<evidence type="ECO:0000256" key="1">
    <source>
        <dbReference type="ARBA" id="ARBA00008932"/>
    </source>
</evidence>
<evidence type="ECO:0000256" key="2">
    <source>
        <dbReference type="SAM" id="MobiDB-lite"/>
    </source>
</evidence>
<dbReference type="InterPro" id="IPR000535">
    <property type="entry name" value="MSP_dom"/>
</dbReference>
<dbReference type="Proteomes" id="UP000515908">
    <property type="component" value="Chromosome 17"/>
</dbReference>
<sequence length="212" mass="24341">MSTPSLLITPERFQLVLGVNEDCSVELNNVGYEAIIFRLLTTSPDRYIVRHTKGVIRGNSSMRATIALNRNYKFEEENKNGVKVVKDDFRIEYTLLGENDVIEAKFNNVPALIKEKKNESPASVLKKMIRCHLLLDPNASDASTARDDKKTIPSITPPTRKSTTTIIIIIIRSRRVARHSSWNPKHSMQKTCARRREERYKKHPNQRRKDLG</sequence>
<dbReference type="GO" id="GO:0005789">
    <property type="term" value="C:endoplasmic reticulum membrane"/>
    <property type="evidence" value="ECO:0007669"/>
    <property type="project" value="InterPro"/>
</dbReference>
<feature type="compositionally biased region" description="Polar residues" evidence="2">
    <location>
        <begin position="180"/>
        <end position="190"/>
    </location>
</feature>
<dbReference type="PROSITE" id="PS50202">
    <property type="entry name" value="MSP"/>
    <property type="match status" value="1"/>
</dbReference>
<evidence type="ECO:0000259" key="3">
    <source>
        <dbReference type="PROSITE" id="PS50202"/>
    </source>
</evidence>
<dbReference type="Gene3D" id="2.60.40.10">
    <property type="entry name" value="Immunoglobulins"/>
    <property type="match status" value="1"/>
</dbReference>
<organism evidence="4 5">
    <name type="scientific">Angomonas deanei</name>
    <dbReference type="NCBI Taxonomy" id="59799"/>
    <lineage>
        <taxon>Eukaryota</taxon>
        <taxon>Discoba</taxon>
        <taxon>Euglenozoa</taxon>
        <taxon>Kinetoplastea</taxon>
        <taxon>Metakinetoplastina</taxon>
        <taxon>Trypanosomatida</taxon>
        <taxon>Trypanosomatidae</taxon>
        <taxon>Strigomonadinae</taxon>
        <taxon>Angomonas</taxon>
    </lineage>
</organism>
<feature type="domain" description="MSP" evidence="3">
    <location>
        <begin position="1"/>
        <end position="134"/>
    </location>
</feature>
<reference evidence="4 5" key="1">
    <citation type="submission" date="2020-08" db="EMBL/GenBank/DDBJ databases">
        <authorList>
            <person name="Newling K."/>
            <person name="Davey J."/>
            <person name="Forrester S."/>
        </authorList>
    </citation>
    <scope>NUCLEOTIDE SEQUENCE [LARGE SCALE GENOMIC DNA]</scope>
    <source>
        <strain evidence="5">Crithidia deanei Carvalho (ATCC PRA-265)</strain>
    </source>
</reference>
<keyword evidence="5" id="KW-1185">Reference proteome</keyword>
<dbReference type="GO" id="GO:0005886">
    <property type="term" value="C:plasma membrane"/>
    <property type="evidence" value="ECO:0007669"/>
    <property type="project" value="TreeGrafter"/>
</dbReference>
<dbReference type="PANTHER" id="PTHR10809">
    <property type="entry name" value="VESICLE-ASSOCIATED MEMBRANE PROTEIN-ASSOCIATED PROTEIN"/>
    <property type="match status" value="1"/>
</dbReference>
<accession>A0A7G2CND2</accession>
<name>A0A7G2CND2_9TRYP</name>
<evidence type="ECO:0000313" key="5">
    <source>
        <dbReference type="Proteomes" id="UP000515908"/>
    </source>
</evidence>
<gene>
    <name evidence="4" type="ORF">ADEAN_000795300</name>
</gene>
<evidence type="ECO:0000313" key="4">
    <source>
        <dbReference type="EMBL" id="CAD2220431.1"/>
    </source>
</evidence>
<dbReference type="SUPFAM" id="SSF49354">
    <property type="entry name" value="PapD-like"/>
    <property type="match status" value="1"/>
</dbReference>
<dbReference type="AlphaFoldDB" id="A0A7G2CND2"/>
<feature type="region of interest" description="Disordered" evidence="2">
    <location>
        <begin position="140"/>
        <end position="159"/>
    </location>
</feature>
<dbReference type="EMBL" id="LR877161">
    <property type="protein sequence ID" value="CAD2220431.1"/>
    <property type="molecule type" value="Genomic_DNA"/>
</dbReference>
<comment type="similarity">
    <text evidence="1">Belongs to the VAMP-associated protein (VAP) (TC 9.B.17) family.</text>
</comment>